<reference evidence="8" key="1">
    <citation type="submission" date="2014-11" db="EMBL/GenBank/DDBJ databases">
        <authorList>
            <person name="Geib S."/>
        </authorList>
    </citation>
    <scope>NUCLEOTIDE SEQUENCE</scope>
</reference>
<feature type="domain" description="Chitin-binding type-2" evidence="7">
    <location>
        <begin position="29"/>
        <end position="86"/>
    </location>
</feature>
<feature type="chain" id="PRO_5001994195" evidence="6">
    <location>
        <begin position="26"/>
        <end position="357"/>
    </location>
</feature>
<dbReference type="PANTHER" id="PTHR23301">
    <property type="entry name" value="CHITIN BINDING PERITROPHIN-A"/>
    <property type="match status" value="1"/>
</dbReference>
<evidence type="ECO:0000256" key="2">
    <source>
        <dbReference type="ARBA" id="ARBA00022729"/>
    </source>
</evidence>
<evidence type="ECO:0000256" key="1">
    <source>
        <dbReference type="ARBA" id="ARBA00022669"/>
    </source>
</evidence>
<keyword evidence="3" id="KW-0677">Repeat</keyword>
<name>A0A0A1WWK5_ZEUCU</name>
<organism evidence="8">
    <name type="scientific">Zeugodacus cucurbitae</name>
    <name type="common">Melon fruit fly</name>
    <name type="synonym">Bactrocera cucurbitae</name>
    <dbReference type="NCBI Taxonomy" id="28588"/>
    <lineage>
        <taxon>Eukaryota</taxon>
        <taxon>Metazoa</taxon>
        <taxon>Ecdysozoa</taxon>
        <taxon>Arthropoda</taxon>
        <taxon>Hexapoda</taxon>
        <taxon>Insecta</taxon>
        <taxon>Pterygota</taxon>
        <taxon>Neoptera</taxon>
        <taxon>Endopterygota</taxon>
        <taxon>Diptera</taxon>
        <taxon>Brachycera</taxon>
        <taxon>Muscomorpha</taxon>
        <taxon>Tephritoidea</taxon>
        <taxon>Tephritidae</taxon>
        <taxon>Zeugodacus</taxon>
        <taxon>Zeugodacus</taxon>
    </lineage>
</organism>
<feature type="domain" description="Chitin-binding type-2" evidence="7">
    <location>
        <begin position="159"/>
        <end position="217"/>
    </location>
</feature>
<dbReference type="GO" id="GO:0005576">
    <property type="term" value="C:extracellular region"/>
    <property type="evidence" value="ECO:0007669"/>
    <property type="project" value="InterPro"/>
</dbReference>
<dbReference type="InterPro" id="IPR002557">
    <property type="entry name" value="Chitin-bd_dom"/>
</dbReference>
<dbReference type="OrthoDB" id="6020543at2759"/>
<feature type="domain" description="Chitin-binding type-2" evidence="7">
    <location>
        <begin position="232"/>
        <end position="288"/>
    </location>
</feature>
<keyword evidence="4" id="KW-1015">Disulfide bond</keyword>
<dbReference type="InterPro" id="IPR051940">
    <property type="entry name" value="Chitin_bind-dev_reg"/>
</dbReference>
<evidence type="ECO:0000313" key="8">
    <source>
        <dbReference type="EMBL" id="JAD02890.1"/>
    </source>
</evidence>
<dbReference type="Pfam" id="PF01607">
    <property type="entry name" value="CBM_14"/>
    <property type="match status" value="4"/>
</dbReference>
<dbReference type="Gene3D" id="2.170.140.10">
    <property type="entry name" value="Chitin binding domain"/>
    <property type="match status" value="4"/>
</dbReference>
<evidence type="ECO:0000256" key="6">
    <source>
        <dbReference type="SAM" id="SignalP"/>
    </source>
</evidence>
<feature type="signal peptide" evidence="6">
    <location>
        <begin position="1"/>
        <end position="25"/>
    </location>
</feature>
<dbReference type="SMART" id="SM00494">
    <property type="entry name" value="ChtBD2"/>
    <property type="match status" value="5"/>
</dbReference>
<dbReference type="AlphaFoldDB" id="A0A0A1WWK5"/>
<sequence>MFTCSPVLSIYALGIILLCSSLTDAVNLNNICKLLENGAQIASGNSCSTYYSCYNGIATLQNCASGTYFDKNAQSCTSQAPAYCVSSASNPCGGHADNSFVSKPGSCNSYYFCNSTGAYAGDCPSNLVFNPTKQMCDYKSNYNCQETNDNNANGPMGPINLCSYIQVGIYFGNAFNCAGWMKCTSDVDSDTGSCTGNLLYNVPKNLCDYPSNVQCTQISRDPQLNVPAVSDGGACSTSGTKKSAVACNQYYECDGTQFQLATCKANLYYDTNLENCVARTEAYNDCDRCVGTTKNFVNAFGTDCHNYLYCSNGVSNGQSRACPDNEFFNEEMGGCVPTNPEFQCCAASTTPSSTPIP</sequence>
<evidence type="ECO:0000256" key="5">
    <source>
        <dbReference type="ARBA" id="ARBA00023180"/>
    </source>
</evidence>
<dbReference type="GO" id="GO:0008061">
    <property type="term" value="F:chitin binding"/>
    <property type="evidence" value="ECO:0007669"/>
    <property type="project" value="UniProtKB-KW"/>
</dbReference>
<feature type="domain" description="Chitin-binding type-2" evidence="7">
    <location>
        <begin position="89"/>
        <end position="146"/>
    </location>
</feature>
<dbReference type="GeneID" id="105210192"/>
<keyword evidence="5" id="KW-0325">Glycoprotein</keyword>
<evidence type="ECO:0000256" key="3">
    <source>
        <dbReference type="ARBA" id="ARBA00022737"/>
    </source>
</evidence>
<evidence type="ECO:0000259" key="7">
    <source>
        <dbReference type="PROSITE" id="PS50940"/>
    </source>
</evidence>
<dbReference type="PROSITE" id="PS50940">
    <property type="entry name" value="CHIT_BIND_II"/>
    <property type="match status" value="5"/>
</dbReference>
<protein>
    <submittedName>
        <fullName evidence="8">Peritrophin-48</fullName>
    </submittedName>
</protein>
<dbReference type="PANTHER" id="PTHR23301:SF106">
    <property type="entry name" value="CHITIN-BINDING TYPE-2 DOMAIN-CONTAINING PROTEIN-RELATED"/>
    <property type="match status" value="1"/>
</dbReference>
<feature type="domain" description="Chitin-binding type-2" evidence="7">
    <location>
        <begin position="289"/>
        <end position="344"/>
    </location>
</feature>
<proteinExistence type="predicted"/>
<dbReference type="EMBL" id="GBXI01011402">
    <property type="protein sequence ID" value="JAD02890.1"/>
    <property type="molecule type" value="Transcribed_RNA"/>
</dbReference>
<gene>
    <name evidence="8" type="primary">PE48_1</name>
    <name evidence="8" type="ORF">g.22028</name>
</gene>
<dbReference type="SUPFAM" id="SSF57625">
    <property type="entry name" value="Invertebrate chitin-binding proteins"/>
    <property type="match status" value="5"/>
</dbReference>
<reference evidence="8" key="2">
    <citation type="journal article" date="2015" name="Gigascience">
        <title>Reconstructing a comprehensive transcriptome assembly of a white-pupal translocated strain of the pest fruit fly Bactrocera cucurbitae.</title>
        <authorList>
            <person name="Sim S.B."/>
            <person name="Calla B."/>
            <person name="Hall B."/>
            <person name="DeRego T."/>
            <person name="Geib S.M."/>
        </authorList>
    </citation>
    <scope>NUCLEOTIDE SEQUENCE</scope>
</reference>
<accession>A0A0A1WWK5</accession>
<keyword evidence="1" id="KW-0147">Chitin-binding</keyword>
<dbReference type="InterPro" id="IPR036508">
    <property type="entry name" value="Chitin-bd_dom_sf"/>
</dbReference>
<evidence type="ECO:0000256" key="4">
    <source>
        <dbReference type="ARBA" id="ARBA00023157"/>
    </source>
</evidence>
<keyword evidence="2 6" id="KW-0732">Signal</keyword>